<feature type="region of interest" description="Disordered" evidence="6">
    <location>
        <begin position="911"/>
        <end position="943"/>
    </location>
</feature>
<dbReference type="GeneID" id="87862372"/>
<keyword evidence="9" id="KW-1185">Reference proteome</keyword>
<feature type="compositionally biased region" description="Polar residues" evidence="6">
    <location>
        <begin position="847"/>
        <end position="866"/>
    </location>
</feature>
<keyword evidence="5" id="KW-0539">Nucleus</keyword>
<keyword evidence="4" id="KW-0804">Transcription</keyword>
<comment type="caution">
    <text evidence="8">The sequence shown here is derived from an EMBL/GenBank/DDBJ whole genome shotgun (WGS) entry which is preliminary data.</text>
</comment>
<dbReference type="EMBL" id="JAUEPP010000009">
    <property type="protein sequence ID" value="KAK3334706.1"/>
    <property type="molecule type" value="Genomic_DNA"/>
</dbReference>
<evidence type="ECO:0000313" key="8">
    <source>
        <dbReference type="EMBL" id="KAK3334706.1"/>
    </source>
</evidence>
<dbReference type="GO" id="GO:0005634">
    <property type="term" value="C:nucleus"/>
    <property type="evidence" value="ECO:0007669"/>
    <property type="project" value="UniProtKB-SubCell"/>
</dbReference>
<protein>
    <submittedName>
        <fullName evidence="8">Fungal-specific transcription factor domain-containing protein</fullName>
    </submittedName>
</protein>
<dbReference type="PANTHER" id="PTHR47338">
    <property type="entry name" value="ZN(II)2CYS6 TRANSCRIPTION FACTOR (EUROFUNG)-RELATED"/>
    <property type="match status" value="1"/>
</dbReference>
<reference evidence="8" key="2">
    <citation type="submission" date="2023-06" db="EMBL/GenBank/DDBJ databases">
        <authorList>
            <consortium name="Lawrence Berkeley National Laboratory"/>
            <person name="Haridas S."/>
            <person name="Hensen N."/>
            <person name="Bonometti L."/>
            <person name="Westerberg I."/>
            <person name="Brannstrom I.O."/>
            <person name="Guillou S."/>
            <person name="Cros-Aarteil S."/>
            <person name="Calhoun S."/>
            <person name="Kuo A."/>
            <person name="Mondo S."/>
            <person name="Pangilinan J."/>
            <person name="Riley R."/>
            <person name="Labutti K."/>
            <person name="Andreopoulos B."/>
            <person name="Lipzen A."/>
            <person name="Chen C."/>
            <person name="Yanf M."/>
            <person name="Daum C."/>
            <person name="Ng V."/>
            <person name="Clum A."/>
            <person name="Steindorff A."/>
            <person name="Ohm R."/>
            <person name="Martin F."/>
            <person name="Silar P."/>
            <person name="Natvig D."/>
            <person name="Lalanne C."/>
            <person name="Gautier V."/>
            <person name="Ament-Velasquez S.L."/>
            <person name="Kruys A."/>
            <person name="Hutchinson M.I."/>
            <person name="Powell A.J."/>
            <person name="Barry K."/>
            <person name="Miller A.N."/>
            <person name="Grigoriev I.V."/>
            <person name="Debuchy R."/>
            <person name="Gladieux P."/>
            <person name="Thoren M.H."/>
            <person name="Johannesson H."/>
        </authorList>
    </citation>
    <scope>NUCLEOTIDE SEQUENCE</scope>
    <source>
        <strain evidence="8">CBS 560.94</strain>
    </source>
</reference>
<evidence type="ECO:0000313" key="9">
    <source>
        <dbReference type="Proteomes" id="UP001278500"/>
    </source>
</evidence>
<evidence type="ECO:0000256" key="2">
    <source>
        <dbReference type="ARBA" id="ARBA00022723"/>
    </source>
</evidence>
<dbReference type="InterPro" id="IPR050815">
    <property type="entry name" value="TF_fung"/>
</dbReference>
<dbReference type="InterPro" id="IPR001138">
    <property type="entry name" value="Zn2Cys6_DnaBD"/>
</dbReference>
<evidence type="ECO:0000256" key="1">
    <source>
        <dbReference type="ARBA" id="ARBA00004123"/>
    </source>
</evidence>
<feature type="region of interest" description="Disordered" evidence="6">
    <location>
        <begin position="1"/>
        <end position="40"/>
    </location>
</feature>
<keyword evidence="3" id="KW-0805">Transcription regulation</keyword>
<dbReference type="Proteomes" id="UP001278500">
    <property type="component" value="Unassembled WGS sequence"/>
</dbReference>
<dbReference type="PROSITE" id="PS50048">
    <property type="entry name" value="ZN2_CY6_FUNGAL_2"/>
    <property type="match status" value="1"/>
</dbReference>
<reference evidence="8" key="1">
    <citation type="journal article" date="2023" name="Mol. Phylogenet. Evol.">
        <title>Genome-scale phylogeny and comparative genomics of the fungal order Sordariales.</title>
        <authorList>
            <person name="Hensen N."/>
            <person name="Bonometti L."/>
            <person name="Westerberg I."/>
            <person name="Brannstrom I.O."/>
            <person name="Guillou S."/>
            <person name="Cros-Aarteil S."/>
            <person name="Calhoun S."/>
            <person name="Haridas S."/>
            <person name="Kuo A."/>
            <person name="Mondo S."/>
            <person name="Pangilinan J."/>
            <person name="Riley R."/>
            <person name="LaButti K."/>
            <person name="Andreopoulos B."/>
            <person name="Lipzen A."/>
            <person name="Chen C."/>
            <person name="Yan M."/>
            <person name="Daum C."/>
            <person name="Ng V."/>
            <person name="Clum A."/>
            <person name="Steindorff A."/>
            <person name="Ohm R.A."/>
            <person name="Martin F."/>
            <person name="Silar P."/>
            <person name="Natvig D.O."/>
            <person name="Lalanne C."/>
            <person name="Gautier V."/>
            <person name="Ament-Velasquez S.L."/>
            <person name="Kruys A."/>
            <person name="Hutchinson M.I."/>
            <person name="Powell A.J."/>
            <person name="Barry K."/>
            <person name="Miller A.N."/>
            <person name="Grigoriev I.V."/>
            <person name="Debuchy R."/>
            <person name="Gladieux P."/>
            <person name="Hiltunen Thoren M."/>
            <person name="Johannesson H."/>
        </authorList>
    </citation>
    <scope>NUCLEOTIDE SEQUENCE</scope>
    <source>
        <strain evidence="8">CBS 560.94</strain>
    </source>
</reference>
<feature type="region of interest" description="Disordered" evidence="6">
    <location>
        <begin position="672"/>
        <end position="868"/>
    </location>
</feature>
<accession>A0AAE0J0L0</accession>
<dbReference type="AlphaFoldDB" id="A0AAE0J0L0"/>
<name>A0AAE0J0L0_9PEZI</name>
<comment type="subcellular location">
    <subcellularLocation>
        <location evidence="1">Nucleus</location>
    </subcellularLocation>
</comment>
<gene>
    <name evidence="8" type="ORF">B0H65DRAFT_436008</name>
</gene>
<dbReference type="PANTHER" id="PTHR47338:SF10">
    <property type="entry name" value="TRANSCRIPTION FACTOR DOMAIN-CONTAINING PROTEIN-RELATED"/>
    <property type="match status" value="1"/>
</dbReference>
<dbReference type="SUPFAM" id="SSF57701">
    <property type="entry name" value="Zn2/Cys6 DNA-binding domain"/>
    <property type="match status" value="1"/>
</dbReference>
<evidence type="ECO:0000256" key="6">
    <source>
        <dbReference type="SAM" id="MobiDB-lite"/>
    </source>
</evidence>
<dbReference type="GO" id="GO:0008270">
    <property type="term" value="F:zinc ion binding"/>
    <property type="evidence" value="ECO:0007669"/>
    <property type="project" value="InterPro"/>
</dbReference>
<dbReference type="GO" id="GO:0006351">
    <property type="term" value="P:DNA-templated transcription"/>
    <property type="evidence" value="ECO:0007669"/>
    <property type="project" value="InterPro"/>
</dbReference>
<dbReference type="RefSeq" id="XP_062676872.1">
    <property type="nucleotide sequence ID" value="XM_062825218.1"/>
</dbReference>
<evidence type="ECO:0000256" key="5">
    <source>
        <dbReference type="ARBA" id="ARBA00023242"/>
    </source>
</evidence>
<feature type="compositionally biased region" description="Basic residues" evidence="6">
    <location>
        <begin position="790"/>
        <end position="814"/>
    </location>
</feature>
<dbReference type="SMART" id="SM00066">
    <property type="entry name" value="GAL4"/>
    <property type="match status" value="1"/>
</dbReference>
<feature type="compositionally biased region" description="Low complexity" evidence="6">
    <location>
        <begin position="767"/>
        <end position="784"/>
    </location>
</feature>
<dbReference type="Pfam" id="PF00172">
    <property type="entry name" value="Zn_clus"/>
    <property type="match status" value="1"/>
</dbReference>
<evidence type="ECO:0000256" key="4">
    <source>
        <dbReference type="ARBA" id="ARBA00023163"/>
    </source>
</evidence>
<dbReference type="CDD" id="cd12148">
    <property type="entry name" value="fungal_TF_MHR"/>
    <property type="match status" value="1"/>
</dbReference>
<proteinExistence type="predicted"/>
<feature type="compositionally biased region" description="Polar residues" evidence="6">
    <location>
        <begin position="1"/>
        <end position="16"/>
    </location>
</feature>
<dbReference type="CDD" id="cd00067">
    <property type="entry name" value="GAL4"/>
    <property type="match status" value="1"/>
</dbReference>
<feature type="region of interest" description="Disordered" evidence="6">
    <location>
        <begin position="628"/>
        <end position="651"/>
    </location>
</feature>
<dbReference type="GO" id="GO:0003677">
    <property type="term" value="F:DNA binding"/>
    <property type="evidence" value="ECO:0007669"/>
    <property type="project" value="InterPro"/>
</dbReference>
<dbReference type="InterPro" id="IPR036864">
    <property type="entry name" value="Zn2-C6_fun-type_DNA-bd_sf"/>
</dbReference>
<dbReference type="InterPro" id="IPR007219">
    <property type="entry name" value="XnlR_reg_dom"/>
</dbReference>
<evidence type="ECO:0000259" key="7">
    <source>
        <dbReference type="PROSITE" id="PS50048"/>
    </source>
</evidence>
<dbReference type="PROSITE" id="PS00463">
    <property type="entry name" value="ZN2_CY6_FUNGAL_1"/>
    <property type="match status" value="1"/>
</dbReference>
<dbReference type="Pfam" id="PF04082">
    <property type="entry name" value="Fungal_trans"/>
    <property type="match status" value="1"/>
</dbReference>
<feature type="domain" description="Zn(2)-C6 fungal-type" evidence="7">
    <location>
        <begin position="47"/>
        <end position="77"/>
    </location>
</feature>
<sequence>MASSSANPTDTIMASDTHNDKPTNAEGTAGGAITGANSSTPKQKRLACEICRRRKLKCDGTKPSCSTCSRLGHVCAYDERRKKSGPKKGHLKALAERLKQVETLLKTQEAPRLGADGTPIAPNIVDNGGPSQPSQHAAAAAANFNVPDPSRGMATGGSVDQWQFHGDPSSAGLDDFNLGNNLGLGMNSVGGDFTWEMIGLGLDEPLPPQETIDELHQVYFDKIHPSFPMIHRARYFHAMNLAPNQRPPVCLRYAMWTLACSVTDRFFDLKELFYQRARKYLELDTIKGHGEHMITVSHCQTYVLLASYEFKSMYFPRAWMSTGSAVRLCQMMGLHRVDGGDLEVKQCLSPPRDWTEKEERRRTFWMAFCQDRYASIGTGWPMIIDEKDILSDLPASDEAYDLSHPEETQSLNDVTLHTGPGKLSSFGGVILLAYLFGKNLIHLHRPNEDDRDHDLNGEFWKRHRHMDNILLNVSLCMPSALKLPQGLGNPNVVFTNMCIHTSTICLHQAAIFKADTNNLPASVGTECKMRCITAAHEIASIMRMASHLDLDRMNPFISFCLYVAARVFVQFLKSRPDDGQVADSLRFLLSAMNALKRRNPLTESFVVQLDVDLEALGAKVPKLKNAFQRSSDGHTSRAHMNPGTGLGTSTIHENIPRQECLFLRTLEDDGNPANAPNLVEPVDLNDPLVQLPGSSRNTAPDWSSAEQRNPIPPAGCQHGSGSRTDGLPFATSLHGMMPNNISLPPNYPTHPPLDTDTGGSSNGVPLSTPSPNSNQPTPNSSTSSSDHHQHMYHQMHSNHHQHPHHHHPHHHQQGHGHGQAQAQGQGLAPTNNGRHMSSGSGGSSSSITTSPVTLGSSSHPSNNNNITTTTTATTTAASAATSTAMETPTNPAAAAIGFFLDPSIFGMPGGVGIAPGNTTTNPGLARTGGSDHQHQPHNHQHTCGSDPNNVCNHGMGPGVGVGCAGVGMGMNIGGNGDGMTPDSVLRSIMAMGNMEGMEGMEGCGMDLGWGDGGTGHGHGHCGGSL</sequence>
<evidence type="ECO:0000256" key="3">
    <source>
        <dbReference type="ARBA" id="ARBA00023015"/>
    </source>
</evidence>
<dbReference type="Gene3D" id="4.10.240.10">
    <property type="entry name" value="Zn(2)-C6 fungal-type DNA-binding domain"/>
    <property type="match status" value="1"/>
</dbReference>
<keyword evidence="2" id="KW-0479">Metal-binding</keyword>
<dbReference type="SMART" id="SM00906">
    <property type="entry name" value="Fungal_trans"/>
    <property type="match status" value="1"/>
</dbReference>
<organism evidence="8 9">
    <name type="scientific">Neurospora tetraspora</name>
    <dbReference type="NCBI Taxonomy" id="94610"/>
    <lineage>
        <taxon>Eukaryota</taxon>
        <taxon>Fungi</taxon>
        <taxon>Dikarya</taxon>
        <taxon>Ascomycota</taxon>
        <taxon>Pezizomycotina</taxon>
        <taxon>Sordariomycetes</taxon>
        <taxon>Sordariomycetidae</taxon>
        <taxon>Sordariales</taxon>
        <taxon>Sordariaceae</taxon>
        <taxon>Neurospora</taxon>
    </lineage>
</organism>
<dbReference type="GO" id="GO:0000981">
    <property type="term" value="F:DNA-binding transcription factor activity, RNA polymerase II-specific"/>
    <property type="evidence" value="ECO:0007669"/>
    <property type="project" value="InterPro"/>
</dbReference>
<feature type="compositionally biased region" description="Polar residues" evidence="6">
    <location>
        <begin position="692"/>
        <end position="707"/>
    </location>
</feature>